<evidence type="ECO:0000313" key="4">
    <source>
        <dbReference type="EMBL" id="MBK1696904.1"/>
    </source>
</evidence>
<protein>
    <submittedName>
        <fullName evidence="4">Alpha/beta hydrolase</fullName>
    </submittedName>
</protein>
<dbReference type="Pfam" id="PF20434">
    <property type="entry name" value="BD-FAE"/>
    <property type="match status" value="1"/>
</dbReference>
<dbReference type="InterPro" id="IPR049492">
    <property type="entry name" value="BD-FAE-like_dom"/>
</dbReference>
<dbReference type="AlphaFoldDB" id="A0A934QHD4"/>
<dbReference type="SUPFAM" id="SSF53474">
    <property type="entry name" value="alpha/beta-Hydrolases"/>
    <property type="match status" value="1"/>
</dbReference>
<keyword evidence="1 4" id="KW-0378">Hydrolase</keyword>
<dbReference type="Proteomes" id="UP000778970">
    <property type="component" value="Unassembled WGS sequence"/>
</dbReference>
<organism evidence="4 5">
    <name type="scientific">Rhodovibrio salinarum</name>
    <dbReference type="NCBI Taxonomy" id="1087"/>
    <lineage>
        <taxon>Bacteria</taxon>
        <taxon>Pseudomonadati</taxon>
        <taxon>Pseudomonadota</taxon>
        <taxon>Alphaproteobacteria</taxon>
        <taxon>Rhodospirillales</taxon>
        <taxon>Rhodovibrionaceae</taxon>
        <taxon>Rhodovibrio</taxon>
    </lineage>
</organism>
<reference evidence="4" key="2">
    <citation type="journal article" date="2020" name="Microorganisms">
        <title>Osmotic Adaptation and Compatible Solute Biosynthesis of Phototrophic Bacteria as Revealed from Genome Analyses.</title>
        <authorList>
            <person name="Imhoff J.F."/>
            <person name="Rahn T."/>
            <person name="Kunzel S."/>
            <person name="Keller A."/>
            <person name="Neulinger S.C."/>
        </authorList>
    </citation>
    <scope>NUCLEOTIDE SEQUENCE</scope>
    <source>
        <strain evidence="4">DSM 9154</strain>
    </source>
</reference>
<evidence type="ECO:0000256" key="2">
    <source>
        <dbReference type="SAM" id="MobiDB-lite"/>
    </source>
</evidence>
<proteinExistence type="predicted"/>
<name>A0A934QHD4_9PROT</name>
<evidence type="ECO:0000259" key="3">
    <source>
        <dbReference type="Pfam" id="PF20434"/>
    </source>
</evidence>
<feature type="domain" description="BD-FAE-like" evidence="3">
    <location>
        <begin position="123"/>
        <end position="217"/>
    </location>
</feature>
<dbReference type="InterPro" id="IPR050300">
    <property type="entry name" value="GDXG_lipolytic_enzyme"/>
</dbReference>
<dbReference type="GO" id="GO:0016787">
    <property type="term" value="F:hydrolase activity"/>
    <property type="evidence" value="ECO:0007669"/>
    <property type="project" value="UniProtKB-KW"/>
</dbReference>
<dbReference type="Gene3D" id="3.40.50.1820">
    <property type="entry name" value="alpha/beta hydrolase"/>
    <property type="match status" value="1"/>
</dbReference>
<dbReference type="InterPro" id="IPR029058">
    <property type="entry name" value="AB_hydrolase_fold"/>
</dbReference>
<evidence type="ECO:0000313" key="5">
    <source>
        <dbReference type="Proteomes" id="UP000778970"/>
    </source>
</evidence>
<accession>A0A934QHD4</accession>
<feature type="region of interest" description="Disordered" evidence="2">
    <location>
        <begin position="1"/>
        <end position="53"/>
    </location>
</feature>
<gene>
    <name evidence="4" type="ORF">CKO21_06555</name>
</gene>
<comment type="caution">
    <text evidence="4">The sequence shown here is derived from an EMBL/GenBank/DDBJ whole genome shotgun (WGS) entry which is preliminary data.</text>
</comment>
<evidence type="ECO:0000256" key="1">
    <source>
        <dbReference type="ARBA" id="ARBA00022801"/>
    </source>
</evidence>
<dbReference type="PANTHER" id="PTHR48081">
    <property type="entry name" value="AB HYDROLASE SUPERFAMILY PROTEIN C4A8.06C"/>
    <property type="match status" value="1"/>
</dbReference>
<reference evidence="4" key="1">
    <citation type="submission" date="2017-08" db="EMBL/GenBank/DDBJ databases">
        <authorList>
            <person name="Imhoff J.F."/>
            <person name="Rahn T."/>
            <person name="Kuenzel S."/>
            <person name="Neulinger S.C."/>
        </authorList>
    </citation>
    <scope>NUCLEOTIDE SEQUENCE</scope>
    <source>
        <strain evidence="4">DSM 9154</strain>
    </source>
</reference>
<dbReference type="EMBL" id="NRRE01000020">
    <property type="protein sequence ID" value="MBK1696904.1"/>
    <property type="molecule type" value="Genomic_DNA"/>
</dbReference>
<feature type="compositionally biased region" description="Basic residues" evidence="2">
    <location>
        <begin position="30"/>
        <end position="51"/>
    </location>
</feature>
<feature type="compositionally biased region" description="Basic residues" evidence="2">
    <location>
        <begin position="12"/>
        <end position="23"/>
    </location>
</feature>
<sequence>MDTACLSGRASRQMRKGVARSKARAWPATQRRRKRDNARKAVQNKRPRSNRIRQETDMMAEIIYRDWDQERLDAEVNLRARWPDHADFIERWARDSSAVRGRRHGLIDLAYGASPGERLDLFPVSGATAAPVLAFIHGGYWQALDKGHHSDLAPAFVDQGIAFASLNYDLAPKAKIGDMIEQVRAALAYLHDHAGRLGLDPERIFVAGHSAGGHLAVSALDRDWPAQRGLPRDLVKGALSLSGVYDLEPIRLSYHQAVLGLDADEVAAWSPRRSLPTDAGPLLLAVGGAETNEFLLQQEEFLAAWRGAGLRAGAVDLPGRHHFDVVETLGAPDHPLHQALAGLIARGDLE</sequence>
<keyword evidence="5" id="KW-1185">Reference proteome</keyword>
<dbReference type="PANTHER" id="PTHR48081:SF33">
    <property type="entry name" value="KYNURENINE FORMAMIDASE"/>
    <property type="match status" value="1"/>
</dbReference>